<keyword evidence="1" id="KW-0812">Transmembrane</keyword>
<feature type="transmembrane region" description="Helical" evidence="1">
    <location>
        <begin position="6"/>
        <end position="23"/>
    </location>
</feature>
<gene>
    <name evidence="2" type="ORF">IW16_06225</name>
</gene>
<protein>
    <submittedName>
        <fullName evidence="2">Uncharacterized protein</fullName>
    </submittedName>
</protein>
<comment type="caution">
    <text evidence="2">The sequence shown here is derived from an EMBL/GenBank/DDBJ whole genome shotgun (WGS) entry which is preliminary data.</text>
</comment>
<reference evidence="2 3" key="1">
    <citation type="submission" date="2014-07" db="EMBL/GenBank/DDBJ databases">
        <title>Genome of Chryseobacterium vrystaatense LMG 22846.</title>
        <authorList>
            <person name="Pipes S.E."/>
            <person name="Stropko S.J."/>
            <person name="Newman J.D."/>
        </authorList>
    </citation>
    <scope>NUCLEOTIDE SEQUENCE [LARGE SCALE GENOMIC DNA]</scope>
    <source>
        <strain evidence="2 3">LMG 22846</strain>
    </source>
</reference>
<keyword evidence="1" id="KW-1133">Transmembrane helix</keyword>
<keyword evidence="3" id="KW-1185">Reference proteome</keyword>
<dbReference type="Proteomes" id="UP000028719">
    <property type="component" value="Unassembled WGS sequence"/>
</dbReference>
<dbReference type="EMBL" id="JPRI01000002">
    <property type="protein sequence ID" value="KFF26872.1"/>
    <property type="molecule type" value="Genomic_DNA"/>
</dbReference>
<name>A0ABR4UPB8_9FLAO</name>
<evidence type="ECO:0000256" key="1">
    <source>
        <dbReference type="SAM" id="Phobius"/>
    </source>
</evidence>
<accession>A0ABR4UPB8</accession>
<sequence>MWKYILIIFKSFFFVILMLKLKMEKFTFFDQNKSIILHNLVPKIKIRIIEFDSKNEHLRDELEFEIIIKEKLFYFVLDDVNFNIEDYKPEYIISILKRAGKWYKSRIILGQIDLK</sequence>
<evidence type="ECO:0000313" key="2">
    <source>
        <dbReference type="EMBL" id="KFF26872.1"/>
    </source>
</evidence>
<evidence type="ECO:0000313" key="3">
    <source>
        <dbReference type="Proteomes" id="UP000028719"/>
    </source>
</evidence>
<proteinExistence type="predicted"/>
<organism evidence="2 3">
    <name type="scientific">Chryseobacterium vrystaatense</name>
    <dbReference type="NCBI Taxonomy" id="307480"/>
    <lineage>
        <taxon>Bacteria</taxon>
        <taxon>Pseudomonadati</taxon>
        <taxon>Bacteroidota</taxon>
        <taxon>Flavobacteriia</taxon>
        <taxon>Flavobacteriales</taxon>
        <taxon>Weeksellaceae</taxon>
        <taxon>Chryseobacterium group</taxon>
        <taxon>Chryseobacterium</taxon>
    </lineage>
</organism>
<keyword evidence="1" id="KW-0472">Membrane</keyword>